<sequence>MMEPGSASLPLRYSCSLPPSDPLAAYDTWARAAEDALAEGGFWGFIDGTWDHLDRTEWWRHGDAQAQEIIESSCADNIRASVLFEDGEAKINTAAKLWRFLKAAHGWMGEVTYSGLLRRWNSVTMAACVSGARPFARELMQINKDLRELHEAYAKATLEMNAWFLFTLSEEFDKKPGQCTDFDALQRKVAACEETLKRAVAAAAVRTAQIERDAEAAKAKLSYTRCVDLVPDEPVAAFGLRYAPSQATLSLPPLATSGWHEKRPFSTMEFSQTCEWLSTRSTTPEDGVFSTPGSSFFGRPLVSSPKIDSTPPTSEFVGSGHETPVLPQRSPQLKSLHTPWGIGLGTQDIKLESSPPPPPPSSQLPAAYDFSPTPTPKSKRGTPNAVRGPPCCQTNFNLAKRTIESAINELTIASSPFPGQSRPDDAATPYDRWATIVRNALVDANMWKFVDSSHSAHSSTLFYRNADLRTVELIRWAYTTKLPTCDPPTLNDTLHMPASELWDTIRARHTCVLPASSSPPFSTASSTPCSLPPISSAPSPPSDRYPDDASKSWALMQRLAVTTMRSMGPDCRVVLFANQLQTIAHRMQKFGFLVPEYQLKMQFLKNLEPEFEGKVRELEAEHGLRLWNDEGVGFVELRECMAEEERRLRREGSEEEGADEEEVKEDERGTVSEERKKRADALEKRMKIVEKEETPEGKERELYDIQESVVSSVEANYEAEDKQISEVDGLNVEDSAVDMEQAKVKEPKIEGDQVGDEEVEERQDVDEEQDEEQDEERDEEGVEEEHSGVEESYAGLPRGPRKIVEVKDSETEEDYETEEDQDEESEEASSTREILQVERTPEENSKADSSDEEAGQLPTTSPSSSMKPPSTPHRTNRQKTPVKKVQETPIAPPALSPPSSGIVRPLSPPPRPGPPTQINPAPTSNLPTPHRRTAQTPPNRHPSPDADPDSPYSDVEATTAAVQRARGNKKDRRAQKKKERKLAKQVAKRNAASLLSQSPSNNDSAGKRKTAAEANEAFDREYRATTPPSRAACCCYRCKKSGHSTEHQCPWSPSVMREVGTGRLKQVPYSRGPVVGFVLESKKKVGVENGNSGGRDGVGRSGKEKERKRSKKRKEREMEGNVGGAGVERGRSRKRMRRRDIIPSSPMPLALTTNFTPAASCLFSTYQFTEDGSARVQLGPPSTSDCLPSSYQADPSFYYSPGVCPWG</sequence>
<protein>
    <recommendedName>
        <fullName evidence="5">CCHC-type domain-containing protein</fullName>
    </recommendedName>
</protein>
<organism evidence="3 4">
    <name type="scientific">Macrophomina phaseolina</name>
    <dbReference type="NCBI Taxonomy" id="35725"/>
    <lineage>
        <taxon>Eukaryota</taxon>
        <taxon>Fungi</taxon>
        <taxon>Dikarya</taxon>
        <taxon>Ascomycota</taxon>
        <taxon>Pezizomycotina</taxon>
        <taxon>Dothideomycetes</taxon>
        <taxon>Dothideomycetes incertae sedis</taxon>
        <taxon>Botryosphaeriales</taxon>
        <taxon>Botryosphaeriaceae</taxon>
        <taxon>Macrophomina</taxon>
    </lineage>
</organism>
<feature type="compositionally biased region" description="Basic residues" evidence="2">
    <location>
        <begin position="966"/>
        <end position="987"/>
    </location>
</feature>
<feature type="compositionally biased region" description="Basic and acidic residues" evidence="2">
    <location>
        <begin position="835"/>
        <end position="849"/>
    </location>
</feature>
<feature type="compositionally biased region" description="Pro residues" evidence="2">
    <location>
        <begin position="906"/>
        <end position="917"/>
    </location>
</feature>
<feature type="region of interest" description="Disordered" evidence="2">
    <location>
        <begin position="304"/>
        <end position="391"/>
    </location>
</feature>
<dbReference type="EMBL" id="JAGTJR010000003">
    <property type="protein sequence ID" value="KAH7062161.1"/>
    <property type="molecule type" value="Genomic_DNA"/>
</dbReference>
<feature type="compositionally biased region" description="Basic and acidic residues" evidence="2">
    <location>
        <begin position="665"/>
        <end position="679"/>
    </location>
</feature>
<feature type="coiled-coil region" evidence="1">
    <location>
        <begin position="139"/>
        <end position="202"/>
    </location>
</feature>
<gene>
    <name evidence="3" type="ORF">B0J12DRAFT_781583</name>
</gene>
<evidence type="ECO:0008006" key="5">
    <source>
        <dbReference type="Google" id="ProtNLM"/>
    </source>
</evidence>
<reference evidence="3 4" key="1">
    <citation type="journal article" date="2021" name="Nat. Commun.">
        <title>Genetic determinants of endophytism in the Arabidopsis root mycobiome.</title>
        <authorList>
            <person name="Mesny F."/>
            <person name="Miyauchi S."/>
            <person name="Thiergart T."/>
            <person name="Pickel B."/>
            <person name="Atanasova L."/>
            <person name="Karlsson M."/>
            <person name="Huettel B."/>
            <person name="Barry K.W."/>
            <person name="Haridas S."/>
            <person name="Chen C."/>
            <person name="Bauer D."/>
            <person name="Andreopoulos W."/>
            <person name="Pangilinan J."/>
            <person name="LaButti K."/>
            <person name="Riley R."/>
            <person name="Lipzen A."/>
            <person name="Clum A."/>
            <person name="Drula E."/>
            <person name="Henrissat B."/>
            <person name="Kohler A."/>
            <person name="Grigoriev I.V."/>
            <person name="Martin F.M."/>
            <person name="Hacquard S."/>
        </authorList>
    </citation>
    <scope>NUCLEOTIDE SEQUENCE [LARGE SCALE GENOMIC DNA]</scope>
    <source>
        <strain evidence="3 4">MPI-SDFR-AT-0080</strain>
    </source>
</reference>
<dbReference type="Proteomes" id="UP000774617">
    <property type="component" value="Unassembled WGS sequence"/>
</dbReference>
<evidence type="ECO:0000313" key="3">
    <source>
        <dbReference type="EMBL" id="KAH7062161.1"/>
    </source>
</evidence>
<feature type="compositionally biased region" description="Acidic residues" evidence="2">
    <location>
        <begin position="810"/>
        <end position="827"/>
    </location>
</feature>
<feature type="compositionally biased region" description="Acidic residues" evidence="2">
    <location>
        <begin position="653"/>
        <end position="664"/>
    </location>
</feature>
<comment type="caution">
    <text evidence="3">The sequence shown here is derived from an EMBL/GenBank/DDBJ whole genome shotgun (WGS) entry which is preliminary data.</text>
</comment>
<feature type="compositionally biased region" description="Basic and acidic residues" evidence="2">
    <location>
        <begin position="1097"/>
        <end position="1107"/>
    </location>
</feature>
<keyword evidence="1" id="KW-0175">Coiled coil</keyword>
<feature type="compositionally biased region" description="Acidic residues" evidence="2">
    <location>
        <begin position="753"/>
        <end position="783"/>
    </location>
</feature>
<feature type="compositionally biased region" description="Basic and acidic residues" evidence="2">
    <location>
        <begin position="740"/>
        <end position="751"/>
    </location>
</feature>
<feature type="region of interest" description="Disordered" evidence="2">
    <location>
        <begin position="523"/>
        <end position="547"/>
    </location>
</feature>
<feature type="compositionally biased region" description="Polar residues" evidence="2">
    <location>
        <begin position="993"/>
        <end position="1004"/>
    </location>
</feature>
<evidence type="ECO:0000256" key="1">
    <source>
        <dbReference type="SAM" id="Coils"/>
    </source>
</evidence>
<name>A0ABQ8GPS9_9PEZI</name>
<feature type="region of interest" description="Disordered" evidence="2">
    <location>
        <begin position="717"/>
        <end position="1025"/>
    </location>
</feature>
<accession>A0ABQ8GPS9</accession>
<feature type="compositionally biased region" description="Low complexity" evidence="2">
    <location>
        <begin position="523"/>
        <end position="537"/>
    </location>
</feature>
<evidence type="ECO:0000256" key="2">
    <source>
        <dbReference type="SAM" id="MobiDB-lite"/>
    </source>
</evidence>
<feature type="region of interest" description="Disordered" evidence="2">
    <location>
        <begin position="645"/>
        <end position="679"/>
    </location>
</feature>
<proteinExistence type="predicted"/>
<keyword evidence="4" id="KW-1185">Reference proteome</keyword>
<evidence type="ECO:0000313" key="4">
    <source>
        <dbReference type="Proteomes" id="UP000774617"/>
    </source>
</evidence>
<feature type="region of interest" description="Disordered" evidence="2">
    <location>
        <begin position="1086"/>
        <end position="1135"/>
    </location>
</feature>
<feature type="compositionally biased region" description="Low complexity" evidence="2">
    <location>
        <begin position="858"/>
        <end position="868"/>
    </location>
</feature>